<evidence type="ECO:0000256" key="1">
    <source>
        <dbReference type="PROSITE-ProRule" id="PRU00339"/>
    </source>
</evidence>
<dbReference type="SUPFAM" id="SSF48452">
    <property type="entry name" value="TPR-like"/>
    <property type="match status" value="1"/>
</dbReference>
<dbReference type="AlphaFoldDB" id="A0A538SM44"/>
<dbReference type="Proteomes" id="UP000320184">
    <property type="component" value="Unassembled WGS sequence"/>
</dbReference>
<evidence type="ECO:0000256" key="2">
    <source>
        <dbReference type="SAM" id="SignalP"/>
    </source>
</evidence>
<sequence length="447" mass="48574">MRFPLAAALLCASGSLLLAPAASRADWLQPDGSYREAQLILKMAARDTAGHGDDPGRLDSLGVALLRLGRLAEARKVFQRSLALRPADDGARASLGKLALFDDRLSEAESLLAGVQDDAGALHDLMAARVRRGEYAAAAEMAGDVDQEGRTALLERMAEGPIYQVTAGPDRIDLPWTRAYPVPLVRVKLNGQSVLMALDTGSSDLLIDESAARRYRVDRVPGQRIEFWSGSRVAVRNAMAQRLEIGAFRIERLPAGTLSLRKWSIEVNPQSEPAVGVIGLNLMRRFTPTMDFKNQRLELRRPGVRFAAAEGAARVPFQIWGENELTVYGSLAGSRKMAMVVQSGVPYCGVGAPAEVFDEIGVKAGAMSRLVKGAGQWLQGRPWASVTVPTVTVGAVVKDKVPGWLGALDSGELWRHGVRRDALLSSDFFRGRRVTIDWSAHELVFEE</sequence>
<keyword evidence="1" id="KW-0802">TPR repeat</keyword>
<reference evidence="3 4" key="1">
    <citation type="journal article" date="2019" name="Nat. Microbiol.">
        <title>Mediterranean grassland soil C-N compound turnover is dependent on rainfall and depth, and is mediated by genomically divergent microorganisms.</title>
        <authorList>
            <person name="Diamond S."/>
            <person name="Andeer P.F."/>
            <person name="Li Z."/>
            <person name="Crits-Christoph A."/>
            <person name="Burstein D."/>
            <person name="Anantharaman K."/>
            <person name="Lane K.R."/>
            <person name="Thomas B.C."/>
            <person name="Pan C."/>
            <person name="Northen T.R."/>
            <person name="Banfield J.F."/>
        </authorList>
    </citation>
    <scope>NUCLEOTIDE SEQUENCE [LARGE SCALE GENOMIC DNA]</scope>
    <source>
        <strain evidence="3">WS_3</strain>
    </source>
</reference>
<dbReference type="InterPro" id="IPR021109">
    <property type="entry name" value="Peptidase_aspartic_dom_sf"/>
</dbReference>
<feature type="chain" id="PRO_5021796818" evidence="2">
    <location>
        <begin position="25"/>
        <end position="447"/>
    </location>
</feature>
<comment type="caution">
    <text evidence="3">The sequence shown here is derived from an EMBL/GenBank/DDBJ whole genome shotgun (WGS) entry which is preliminary data.</text>
</comment>
<dbReference type="PROSITE" id="PS00141">
    <property type="entry name" value="ASP_PROTEASE"/>
    <property type="match status" value="1"/>
</dbReference>
<dbReference type="PROSITE" id="PS50005">
    <property type="entry name" value="TPR"/>
    <property type="match status" value="1"/>
</dbReference>
<feature type="repeat" description="TPR" evidence="1">
    <location>
        <begin position="55"/>
        <end position="88"/>
    </location>
</feature>
<protein>
    <submittedName>
        <fullName evidence="3">Tetratricopeptide repeat protein</fullName>
    </submittedName>
</protein>
<name>A0A538SM44_UNCEI</name>
<proteinExistence type="predicted"/>
<dbReference type="Pfam" id="PF13650">
    <property type="entry name" value="Asp_protease_2"/>
    <property type="match status" value="1"/>
</dbReference>
<dbReference type="InterPro" id="IPR011990">
    <property type="entry name" value="TPR-like_helical_dom_sf"/>
</dbReference>
<dbReference type="Gene3D" id="1.25.40.10">
    <property type="entry name" value="Tetratricopeptide repeat domain"/>
    <property type="match status" value="1"/>
</dbReference>
<evidence type="ECO:0000313" key="3">
    <source>
        <dbReference type="EMBL" id="TMQ52448.1"/>
    </source>
</evidence>
<dbReference type="GO" id="GO:0006508">
    <property type="term" value="P:proteolysis"/>
    <property type="evidence" value="ECO:0007669"/>
    <property type="project" value="InterPro"/>
</dbReference>
<dbReference type="CDD" id="cd05483">
    <property type="entry name" value="retropepsin_like_bacteria"/>
    <property type="match status" value="1"/>
</dbReference>
<dbReference type="InterPro" id="IPR019734">
    <property type="entry name" value="TPR_rpt"/>
</dbReference>
<accession>A0A538SM44</accession>
<keyword evidence="2" id="KW-0732">Signal</keyword>
<organism evidence="3 4">
    <name type="scientific">Eiseniibacteriota bacterium</name>
    <dbReference type="NCBI Taxonomy" id="2212470"/>
    <lineage>
        <taxon>Bacteria</taxon>
        <taxon>Candidatus Eiseniibacteriota</taxon>
    </lineage>
</organism>
<dbReference type="GO" id="GO:0004190">
    <property type="term" value="F:aspartic-type endopeptidase activity"/>
    <property type="evidence" value="ECO:0007669"/>
    <property type="project" value="InterPro"/>
</dbReference>
<feature type="signal peptide" evidence="2">
    <location>
        <begin position="1"/>
        <end position="24"/>
    </location>
</feature>
<dbReference type="InterPro" id="IPR034122">
    <property type="entry name" value="Retropepsin-like_bacterial"/>
</dbReference>
<gene>
    <name evidence="3" type="ORF">E6K73_02870</name>
</gene>
<dbReference type="Gene3D" id="2.40.70.10">
    <property type="entry name" value="Acid Proteases"/>
    <property type="match status" value="1"/>
</dbReference>
<dbReference type="InterPro" id="IPR001969">
    <property type="entry name" value="Aspartic_peptidase_AS"/>
</dbReference>
<dbReference type="EMBL" id="VBOT01000033">
    <property type="protein sequence ID" value="TMQ52448.1"/>
    <property type="molecule type" value="Genomic_DNA"/>
</dbReference>
<evidence type="ECO:0000313" key="4">
    <source>
        <dbReference type="Proteomes" id="UP000320184"/>
    </source>
</evidence>
<dbReference type="SUPFAM" id="SSF50630">
    <property type="entry name" value="Acid proteases"/>
    <property type="match status" value="1"/>
</dbReference>